<feature type="domain" description="CBS" evidence="3">
    <location>
        <begin position="224"/>
        <end position="278"/>
    </location>
</feature>
<dbReference type="Gene3D" id="3.10.580.10">
    <property type="entry name" value="CBS-domain"/>
    <property type="match status" value="2"/>
</dbReference>
<evidence type="ECO:0000313" key="5">
    <source>
        <dbReference type="Proteomes" id="UP000016887"/>
    </source>
</evidence>
<keyword evidence="5" id="KW-1185">Reference proteome</keyword>
<dbReference type="PROSITE" id="PS51371">
    <property type="entry name" value="CBS"/>
    <property type="match status" value="3"/>
</dbReference>
<dbReference type="Pfam" id="PF00571">
    <property type="entry name" value="CBS"/>
    <property type="match status" value="4"/>
</dbReference>
<dbReference type="AlphaFoldDB" id="U3TBB6"/>
<evidence type="ECO:0000259" key="3">
    <source>
        <dbReference type="PROSITE" id="PS51371"/>
    </source>
</evidence>
<dbReference type="InterPro" id="IPR046342">
    <property type="entry name" value="CBS_dom_sf"/>
</dbReference>
<protein>
    <recommendedName>
        <fullName evidence="3">CBS domain-containing protein</fullName>
    </recommendedName>
</protein>
<organism evidence="4 5">
    <name type="scientific">Aeropyrum camini SY1 = JCM 12091</name>
    <dbReference type="NCBI Taxonomy" id="1198449"/>
    <lineage>
        <taxon>Archaea</taxon>
        <taxon>Thermoproteota</taxon>
        <taxon>Thermoprotei</taxon>
        <taxon>Desulfurococcales</taxon>
        <taxon>Desulfurococcaceae</taxon>
        <taxon>Aeropyrum</taxon>
    </lineage>
</organism>
<keyword evidence="1 2" id="KW-0129">CBS domain</keyword>
<dbReference type="InterPro" id="IPR051257">
    <property type="entry name" value="Diverse_CBS-Domain"/>
</dbReference>
<feature type="domain" description="CBS" evidence="3">
    <location>
        <begin position="85"/>
        <end position="145"/>
    </location>
</feature>
<dbReference type="RefSeq" id="WP_022542107.1">
    <property type="nucleotide sequence ID" value="NC_022521.1"/>
</dbReference>
<feature type="domain" description="CBS" evidence="3">
    <location>
        <begin position="150"/>
        <end position="207"/>
    </location>
</feature>
<proteinExistence type="predicted"/>
<sequence>MARGVSQLLSSPVEEAAGKEVPVLDKDFSLAEILKAIEKAKVDRAFLTEGNAIRGVLTFRDVLDKIATVRTKQAYIGGLHGSSFMNEPVKYVQAGEELSRALEIMANGMFTSIPVVDSQGSVEGGITRFELAKLVKDLEVSQDASVRDVMRTFLVSVNLQTRILHVRQLLYEYDISVIPVMDEGRFIGVVGLDELLAVIKSFYNLARGEPRRHTPLKYVIVADAIRMRPPVVTPDASLAEAAEKMLEKRYRAVIVVDNEKPVGFISGIELVNFLLARK</sequence>
<reference evidence="4 5" key="1">
    <citation type="journal article" date="2013" name="Appl. Environ. Microbiol.">
        <title>Variation of the Virus-Related Elements within Syntenic Genomes of the Hyperthermophilic Archaeon Aeropyrum.</title>
        <authorList>
            <person name="Daifuku T."/>
            <person name="Yoshida T."/>
            <person name="Kitamura T."/>
            <person name="Kawaichi S."/>
            <person name="Inoue T."/>
            <person name="Nomura K."/>
            <person name="Yoshida Y."/>
            <person name="Kuno S."/>
            <person name="Sako Y."/>
        </authorList>
    </citation>
    <scope>NUCLEOTIDE SEQUENCE [LARGE SCALE GENOMIC DNA]</scope>
    <source>
        <strain evidence="4 5">SY1</strain>
    </source>
</reference>
<dbReference type="SUPFAM" id="SSF54631">
    <property type="entry name" value="CBS-domain pair"/>
    <property type="match status" value="2"/>
</dbReference>
<accession>U3TBB6</accession>
<evidence type="ECO:0000256" key="1">
    <source>
        <dbReference type="ARBA" id="ARBA00023122"/>
    </source>
</evidence>
<dbReference type="OrthoDB" id="8919at2157"/>
<name>U3TBB6_9CREN</name>
<dbReference type="CDD" id="cd02205">
    <property type="entry name" value="CBS_pair_SF"/>
    <property type="match status" value="2"/>
</dbReference>
<evidence type="ECO:0000256" key="2">
    <source>
        <dbReference type="PROSITE-ProRule" id="PRU00703"/>
    </source>
</evidence>
<dbReference type="Proteomes" id="UP000016887">
    <property type="component" value="Chromosome"/>
</dbReference>
<dbReference type="InterPro" id="IPR000644">
    <property type="entry name" value="CBS_dom"/>
</dbReference>
<evidence type="ECO:0000313" key="4">
    <source>
        <dbReference type="EMBL" id="BAN90837.1"/>
    </source>
</evidence>
<dbReference type="EMBL" id="AP012489">
    <property type="protein sequence ID" value="BAN90837.1"/>
    <property type="molecule type" value="Genomic_DNA"/>
</dbReference>
<dbReference type="KEGG" id="acj:ACAM_1368"/>
<dbReference type="STRING" id="1198449.ACAM_1368"/>
<gene>
    <name evidence="4" type="ORF">ACAM_1368</name>
</gene>
<dbReference type="SMART" id="SM00116">
    <property type="entry name" value="CBS"/>
    <property type="match status" value="4"/>
</dbReference>
<dbReference type="PANTHER" id="PTHR43080:SF2">
    <property type="entry name" value="CBS DOMAIN-CONTAINING PROTEIN"/>
    <property type="match status" value="1"/>
</dbReference>
<dbReference type="PANTHER" id="PTHR43080">
    <property type="entry name" value="CBS DOMAIN-CONTAINING PROTEIN CBSX3, MITOCHONDRIAL"/>
    <property type="match status" value="1"/>
</dbReference>
<dbReference type="GeneID" id="17110611"/>
<dbReference type="eggNOG" id="arCOG00600">
    <property type="taxonomic scope" value="Archaea"/>
</dbReference>